<sequence>MPLVERRDHGGSRLRGRGAVAVQFHDAGTGFDRVPSGTTGSDLAAWYHCTEYTLCTSRVHQSLIQTTAWDIIPPYQNPPTASSPPGDGDRSTLEASEASLLSPHRGGALRKRPSFHHPVRPCSWNPSVFQARACSSGVGPRRIHVPGHREGHGRCGSREACWRNQRTQTTSALRVLLSIS</sequence>
<evidence type="ECO:0000256" key="1">
    <source>
        <dbReference type="SAM" id="MobiDB-lite"/>
    </source>
</evidence>
<proteinExistence type="predicted"/>
<protein>
    <submittedName>
        <fullName evidence="2">Uncharacterized protein</fullName>
    </submittedName>
</protein>
<accession>A0A9Q1IXR4</accession>
<dbReference type="Proteomes" id="UP001152622">
    <property type="component" value="Chromosome 5"/>
</dbReference>
<organism evidence="2 3">
    <name type="scientific">Synaphobranchus kaupii</name>
    <name type="common">Kaup's arrowtooth eel</name>
    <dbReference type="NCBI Taxonomy" id="118154"/>
    <lineage>
        <taxon>Eukaryota</taxon>
        <taxon>Metazoa</taxon>
        <taxon>Chordata</taxon>
        <taxon>Craniata</taxon>
        <taxon>Vertebrata</taxon>
        <taxon>Euteleostomi</taxon>
        <taxon>Actinopterygii</taxon>
        <taxon>Neopterygii</taxon>
        <taxon>Teleostei</taxon>
        <taxon>Anguilliformes</taxon>
        <taxon>Synaphobranchidae</taxon>
        <taxon>Synaphobranchus</taxon>
    </lineage>
</organism>
<name>A0A9Q1IXR4_SYNKA</name>
<dbReference type="EMBL" id="JAINUF010000005">
    <property type="protein sequence ID" value="KAJ8359669.1"/>
    <property type="molecule type" value="Genomic_DNA"/>
</dbReference>
<comment type="caution">
    <text evidence="2">The sequence shown here is derived from an EMBL/GenBank/DDBJ whole genome shotgun (WGS) entry which is preliminary data.</text>
</comment>
<feature type="compositionally biased region" description="Low complexity" evidence="1">
    <location>
        <begin position="93"/>
        <end position="102"/>
    </location>
</feature>
<evidence type="ECO:0000313" key="2">
    <source>
        <dbReference type="EMBL" id="KAJ8359669.1"/>
    </source>
</evidence>
<dbReference type="AlphaFoldDB" id="A0A9Q1IXR4"/>
<keyword evidence="3" id="KW-1185">Reference proteome</keyword>
<evidence type="ECO:0000313" key="3">
    <source>
        <dbReference type="Proteomes" id="UP001152622"/>
    </source>
</evidence>
<gene>
    <name evidence="2" type="ORF">SKAU_G00161940</name>
</gene>
<feature type="region of interest" description="Disordered" evidence="1">
    <location>
        <begin position="74"/>
        <end position="113"/>
    </location>
</feature>
<reference evidence="2" key="1">
    <citation type="journal article" date="2023" name="Science">
        <title>Genome structures resolve the early diversification of teleost fishes.</title>
        <authorList>
            <person name="Parey E."/>
            <person name="Louis A."/>
            <person name="Montfort J."/>
            <person name="Bouchez O."/>
            <person name="Roques C."/>
            <person name="Iampietro C."/>
            <person name="Lluch J."/>
            <person name="Castinel A."/>
            <person name="Donnadieu C."/>
            <person name="Desvignes T."/>
            <person name="Floi Bucao C."/>
            <person name="Jouanno E."/>
            <person name="Wen M."/>
            <person name="Mejri S."/>
            <person name="Dirks R."/>
            <person name="Jansen H."/>
            <person name="Henkel C."/>
            <person name="Chen W.J."/>
            <person name="Zahm M."/>
            <person name="Cabau C."/>
            <person name="Klopp C."/>
            <person name="Thompson A.W."/>
            <person name="Robinson-Rechavi M."/>
            <person name="Braasch I."/>
            <person name="Lecointre G."/>
            <person name="Bobe J."/>
            <person name="Postlethwait J.H."/>
            <person name="Berthelot C."/>
            <person name="Roest Crollius H."/>
            <person name="Guiguen Y."/>
        </authorList>
    </citation>
    <scope>NUCLEOTIDE SEQUENCE</scope>
    <source>
        <strain evidence="2">WJC10195</strain>
    </source>
</reference>